<feature type="non-terminal residue" evidence="1">
    <location>
        <position position="1"/>
    </location>
</feature>
<sequence>AYRPTNEERLLSLQIAYIISNEFPIGEKDKLDYANEPETYHTVHRQYHPTYRALLYEKNYYDIFFFDLKGNLIYSVYKELDFATNFAADGIGEWRNSGLGVAYRAAMAEPDEVHVIDWAPYGPSSGKLASFLSIGVKRENQLVGVFSIQLVPALKPRNSSRFLEDAGKDLTKSFQTFRYGSLEDKIQPVPTQRIADNLIATDNVWAKLAPLLEQEVMSPRKSLESGTNLDGSEALAVSSLSIDLGNQARSLSKALLDDAWLYQPALEGAKILLVTEQLSLLHRLTRNVVRWALAGQG</sequence>
<dbReference type="EMBL" id="CAXAMM010039289">
    <property type="protein sequence ID" value="CAK9085390.1"/>
    <property type="molecule type" value="Genomic_DNA"/>
</dbReference>
<proteinExistence type="predicted"/>
<keyword evidence="2" id="KW-1185">Reference proteome</keyword>
<protein>
    <submittedName>
        <fullName evidence="1">Methyl-accepting chemotaxis sensor/transducer protein</fullName>
    </submittedName>
</protein>
<dbReference type="Proteomes" id="UP001642464">
    <property type="component" value="Unassembled WGS sequence"/>
</dbReference>
<evidence type="ECO:0000313" key="1">
    <source>
        <dbReference type="EMBL" id="CAK9085390.1"/>
    </source>
</evidence>
<accession>A0ABP0QD56</accession>
<organism evidence="1 2">
    <name type="scientific">Durusdinium trenchii</name>
    <dbReference type="NCBI Taxonomy" id="1381693"/>
    <lineage>
        <taxon>Eukaryota</taxon>
        <taxon>Sar</taxon>
        <taxon>Alveolata</taxon>
        <taxon>Dinophyceae</taxon>
        <taxon>Suessiales</taxon>
        <taxon>Symbiodiniaceae</taxon>
        <taxon>Durusdinium</taxon>
    </lineage>
</organism>
<comment type="caution">
    <text evidence="1">The sequence shown here is derived from an EMBL/GenBank/DDBJ whole genome shotgun (WGS) entry which is preliminary data.</text>
</comment>
<gene>
    <name evidence="1" type="ORF">SCF082_LOCUS40455</name>
</gene>
<name>A0ABP0QD56_9DINO</name>
<feature type="non-terminal residue" evidence="1">
    <location>
        <position position="297"/>
    </location>
</feature>
<evidence type="ECO:0000313" key="2">
    <source>
        <dbReference type="Proteomes" id="UP001642464"/>
    </source>
</evidence>
<reference evidence="1 2" key="1">
    <citation type="submission" date="2024-02" db="EMBL/GenBank/DDBJ databases">
        <authorList>
            <person name="Chen Y."/>
            <person name="Shah S."/>
            <person name="Dougan E. K."/>
            <person name="Thang M."/>
            <person name="Chan C."/>
        </authorList>
    </citation>
    <scope>NUCLEOTIDE SEQUENCE [LARGE SCALE GENOMIC DNA]</scope>
</reference>